<gene>
    <name evidence="1" type="ORF">Premu_2721</name>
</gene>
<dbReference type="AlphaFoldDB" id="F8NCA2"/>
<dbReference type="HOGENOM" id="CLU_2143576_0_0_10"/>
<evidence type="ECO:0008006" key="3">
    <source>
        <dbReference type="Google" id="ProtNLM"/>
    </source>
</evidence>
<dbReference type="Proteomes" id="UP000002772">
    <property type="component" value="Unassembled WGS sequence"/>
</dbReference>
<evidence type="ECO:0000313" key="1">
    <source>
        <dbReference type="EMBL" id="EGN58073.1"/>
    </source>
</evidence>
<reference evidence="2" key="1">
    <citation type="journal article" date="2011" name="Stand. Genomic Sci.">
        <title>Non-contiguous finished genome sequence of the opportunistic oral pathogen Prevotella multisaccharivorax type strain (PPPA20).</title>
        <authorList>
            <person name="Pati A."/>
            <person name="Gronow S."/>
            <person name="Lu M."/>
            <person name="Lapidus A."/>
            <person name="Nolan M."/>
            <person name="Lucas S."/>
            <person name="Hammon N."/>
            <person name="Deshpande S."/>
            <person name="Cheng J.F."/>
            <person name="Tapia R."/>
            <person name="Han C."/>
            <person name="Goodwin L."/>
            <person name="Pitluck S."/>
            <person name="Liolios K."/>
            <person name="Pagani I."/>
            <person name="Mavromatis K."/>
            <person name="Mikhailova N."/>
            <person name="Huntemann M."/>
            <person name="Chen A."/>
            <person name="Palaniappan K."/>
            <person name="Land M."/>
            <person name="Hauser L."/>
            <person name="Detter J.C."/>
            <person name="Brambilla E.M."/>
            <person name="Rohde M."/>
            <person name="Goker M."/>
            <person name="Woyke T."/>
            <person name="Bristow J."/>
            <person name="Eisen J.A."/>
            <person name="Markowitz V."/>
            <person name="Hugenholtz P."/>
            <person name="Kyrpides N.C."/>
            <person name="Klenk H.P."/>
            <person name="Ivanova N."/>
        </authorList>
    </citation>
    <scope>NUCLEOTIDE SEQUENCE [LARGE SCALE GENOMIC DNA]</scope>
    <source>
        <strain evidence="2">DSM 17128</strain>
    </source>
</reference>
<dbReference type="SUPFAM" id="SSF53474">
    <property type="entry name" value="alpha/beta-Hydrolases"/>
    <property type="match status" value="1"/>
</dbReference>
<dbReference type="STRING" id="688246.Premu_2721"/>
<dbReference type="Gene3D" id="3.40.50.1820">
    <property type="entry name" value="alpha/beta hydrolase"/>
    <property type="match status" value="1"/>
</dbReference>
<protein>
    <recommendedName>
        <fullName evidence="3">Esterase</fullName>
    </recommendedName>
</protein>
<evidence type="ECO:0000313" key="2">
    <source>
        <dbReference type="Proteomes" id="UP000002772"/>
    </source>
</evidence>
<name>F8NCA2_9BACT</name>
<keyword evidence="2" id="KW-1185">Reference proteome</keyword>
<dbReference type="InterPro" id="IPR029058">
    <property type="entry name" value="AB_hydrolase_fold"/>
</dbReference>
<sequence length="112" mass="12909">MNRILGYILIGLNLTLLFTCSEGIHQSSERVEDGSTYASRVNIDQKMYSNLLKMEVSYDIILPEDYSVDISKSYDIVYLLHGYSDNKRVWRTDINILTIYDNLVHKGVICPI</sequence>
<proteinExistence type="predicted"/>
<organism evidence="1 2">
    <name type="scientific">Hallella multisaccharivorax DSM 17128</name>
    <dbReference type="NCBI Taxonomy" id="688246"/>
    <lineage>
        <taxon>Bacteria</taxon>
        <taxon>Pseudomonadati</taxon>
        <taxon>Bacteroidota</taxon>
        <taxon>Bacteroidia</taxon>
        <taxon>Bacteroidales</taxon>
        <taxon>Prevotellaceae</taxon>
        <taxon>Hallella</taxon>
    </lineage>
</organism>
<accession>F8NCA2</accession>
<dbReference type="EMBL" id="GL945017">
    <property type="protein sequence ID" value="EGN58073.1"/>
    <property type="molecule type" value="Genomic_DNA"/>
</dbReference>